<feature type="domain" description="Cation-transporting P-type ATPase N-terminal" evidence="10">
    <location>
        <begin position="9"/>
        <end position="82"/>
    </location>
</feature>
<dbReference type="Gene3D" id="3.40.50.1000">
    <property type="entry name" value="HAD superfamily/HAD-like"/>
    <property type="match status" value="1"/>
</dbReference>
<proteinExistence type="predicted"/>
<dbReference type="InterPro" id="IPR001757">
    <property type="entry name" value="P_typ_ATPase"/>
</dbReference>
<evidence type="ECO:0000256" key="5">
    <source>
        <dbReference type="ARBA" id="ARBA00022967"/>
    </source>
</evidence>
<dbReference type="InterPro" id="IPR006068">
    <property type="entry name" value="ATPase_P-typ_cation-transptr_C"/>
</dbReference>
<dbReference type="InterPro" id="IPR008250">
    <property type="entry name" value="ATPase_P-typ_transduc_dom_A_sf"/>
</dbReference>
<feature type="transmembrane region" description="Helical" evidence="9">
    <location>
        <begin position="86"/>
        <end position="102"/>
    </location>
</feature>
<dbReference type="GO" id="GO:0005524">
    <property type="term" value="F:ATP binding"/>
    <property type="evidence" value="ECO:0007669"/>
    <property type="project" value="UniProtKB-KW"/>
</dbReference>
<keyword evidence="2 9" id="KW-0812">Transmembrane</keyword>
<dbReference type="PRINTS" id="PR00119">
    <property type="entry name" value="CATATPASE"/>
</dbReference>
<dbReference type="SUPFAM" id="SSF81660">
    <property type="entry name" value="Metal cation-transporting ATPase, ATP-binding domain N"/>
    <property type="match status" value="1"/>
</dbReference>
<dbReference type="GO" id="GO:0005886">
    <property type="term" value="C:plasma membrane"/>
    <property type="evidence" value="ECO:0007669"/>
    <property type="project" value="UniProtKB-SubCell"/>
</dbReference>
<dbReference type="SFLD" id="SFLDS00003">
    <property type="entry name" value="Haloacid_Dehalogenase"/>
    <property type="match status" value="1"/>
</dbReference>
<dbReference type="InterPro" id="IPR004014">
    <property type="entry name" value="ATPase_P-typ_cation-transptr_N"/>
</dbReference>
<dbReference type="InterPro" id="IPR018303">
    <property type="entry name" value="ATPase_P-typ_P_site"/>
</dbReference>
<dbReference type="InterPro" id="IPR044492">
    <property type="entry name" value="P_typ_ATPase_HD_dom"/>
</dbReference>
<dbReference type="AlphaFoldDB" id="A0A8J3DSF6"/>
<dbReference type="PRINTS" id="PR00120">
    <property type="entry name" value="HATPASE"/>
</dbReference>
<keyword evidence="3" id="KW-0547">Nucleotide-binding</keyword>
<feature type="transmembrane region" description="Helical" evidence="9">
    <location>
        <begin position="675"/>
        <end position="701"/>
    </location>
</feature>
<organism evidence="11 12">
    <name type="scientific">Pseudolysinimonas yzui</name>
    <dbReference type="NCBI Taxonomy" id="2708254"/>
    <lineage>
        <taxon>Bacteria</taxon>
        <taxon>Bacillati</taxon>
        <taxon>Actinomycetota</taxon>
        <taxon>Actinomycetes</taxon>
        <taxon>Micrococcales</taxon>
        <taxon>Microbacteriaceae</taxon>
        <taxon>Pseudolysinimonas</taxon>
    </lineage>
</organism>
<dbReference type="InterPro" id="IPR023214">
    <property type="entry name" value="HAD_sf"/>
</dbReference>
<keyword evidence="6 9" id="KW-1133">Transmembrane helix</keyword>
<evidence type="ECO:0000256" key="1">
    <source>
        <dbReference type="ARBA" id="ARBA00004651"/>
    </source>
</evidence>
<accession>A0A8J3DSF6</accession>
<feature type="transmembrane region" description="Helical" evidence="9">
    <location>
        <begin position="62"/>
        <end position="80"/>
    </location>
</feature>
<keyword evidence="7 9" id="KW-0472">Membrane</keyword>
<dbReference type="InterPro" id="IPR023298">
    <property type="entry name" value="ATPase_P-typ_TM_dom_sf"/>
</dbReference>
<comment type="caution">
    <text evidence="11">The sequence shown here is derived from an EMBL/GenBank/DDBJ whole genome shotgun (WGS) entry which is preliminary data.</text>
</comment>
<evidence type="ECO:0000256" key="4">
    <source>
        <dbReference type="ARBA" id="ARBA00022840"/>
    </source>
</evidence>
<keyword evidence="4" id="KW-0067">ATP-binding</keyword>
<dbReference type="SFLD" id="SFLDG00002">
    <property type="entry name" value="C1.7:_P-type_atpase_like"/>
    <property type="match status" value="1"/>
</dbReference>
<feature type="transmembrane region" description="Helical" evidence="9">
    <location>
        <begin position="747"/>
        <end position="767"/>
    </location>
</feature>
<evidence type="ECO:0000256" key="7">
    <source>
        <dbReference type="ARBA" id="ARBA00023136"/>
    </source>
</evidence>
<dbReference type="InterPro" id="IPR036412">
    <property type="entry name" value="HAD-like_sf"/>
</dbReference>
<feature type="transmembrane region" description="Helical" evidence="9">
    <location>
        <begin position="274"/>
        <end position="300"/>
    </location>
</feature>
<reference evidence="11" key="2">
    <citation type="submission" date="2020-09" db="EMBL/GenBank/DDBJ databases">
        <authorList>
            <person name="Sun Q."/>
            <person name="Zhou Y."/>
        </authorList>
    </citation>
    <scope>NUCLEOTIDE SEQUENCE</scope>
    <source>
        <strain evidence="11">CGMCC 1.16548</strain>
    </source>
</reference>
<comment type="catalytic activity">
    <reaction evidence="8">
        <text>ATP + H2O = ADP + phosphate + H(+)</text>
        <dbReference type="Rhea" id="RHEA:13065"/>
        <dbReference type="ChEBI" id="CHEBI:15377"/>
        <dbReference type="ChEBI" id="CHEBI:15378"/>
        <dbReference type="ChEBI" id="CHEBI:30616"/>
        <dbReference type="ChEBI" id="CHEBI:43474"/>
        <dbReference type="ChEBI" id="CHEBI:456216"/>
    </reaction>
</comment>
<dbReference type="Gene3D" id="1.20.1110.10">
    <property type="entry name" value="Calcium-transporting ATPase, transmembrane domain"/>
    <property type="match status" value="1"/>
</dbReference>
<dbReference type="SUPFAM" id="SSF81653">
    <property type="entry name" value="Calcium ATPase, transduction domain A"/>
    <property type="match status" value="1"/>
</dbReference>
<evidence type="ECO:0000313" key="12">
    <source>
        <dbReference type="Proteomes" id="UP000617531"/>
    </source>
</evidence>
<name>A0A8J3DSF6_9MICO</name>
<dbReference type="NCBIfam" id="TIGR01494">
    <property type="entry name" value="ATPase_P-type"/>
    <property type="match status" value="2"/>
</dbReference>
<dbReference type="Pfam" id="PF00122">
    <property type="entry name" value="E1-E2_ATPase"/>
    <property type="match status" value="1"/>
</dbReference>
<dbReference type="SUPFAM" id="SSF56784">
    <property type="entry name" value="HAD-like"/>
    <property type="match status" value="1"/>
</dbReference>
<dbReference type="GO" id="GO:0016887">
    <property type="term" value="F:ATP hydrolysis activity"/>
    <property type="evidence" value="ECO:0007669"/>
    <property type="project" value="InterPro"/>
</dbReference>
<evidence type="ECO:0000256" key="2">
    <source>
        <dbReference type="ARBA" id="ARBA00022692"/>
    </source>
</evidence>
<protein>
    <submittedName>
        <fullName evidence="11">ATPase</fullName>
    </submittedName>
</protein>
<evidence type="ECO:0000256" key="9">
    <source>
        <dbReference type="SAM" id="Phobius"/>
    </source>
</evidence>
<feature type="transmembrane region" description="Helical" evidence="9">
    <location>
        <begin position="810"/>
        <end position="830"/>
    </location>
</feature>
<gene>
    <name evidence="11" type="ORF">GCM10011600_00980</name>
</gene>
<feature type="transmembrane region" description="Helical" evidence="9">
    <location>
        <begin position="850"/>
        <end position="870"/>
    </location>
</feature>
<evidence type="ECO:0000256" key="3">
    <source>
        <dbReference type="ARBA" id="ARBA00022741"/>
    </source>
</evidence>
<dbReference type="Proteomes" id="UP000617531">
    <property type="component" value="Unassembled WGS sequence"/>
</dbReference>
<dbReference type="InterPro" id="IPR023299">
    <property type="entry name" value="ATPase_P-typ_cyto_dom_N"/>
</dbReference>
<dbReference type="Pfam" id="PF00690">
    <property type="entry name" value="Cation_ATPase_N"/>
    <property type="match status" value="1"/>
</dbReference>
<dbReference type="PROSITE" id="PS00154">
    <property type="entry name" value="ATPASE_E1_E2"/>
    <property type="match status" value="1"/>
</dbReference>
<evidence type="ECO:0000256" key="6">
    <source>
        <dbReference type="ARBA" id="ARBA00022989"/>
    </source>
</evidence>
<dbReference type="SUPFAM" id="SSF81665">
    <property type="entry name" value="Calcium ATPase, transmembrane domain M"/>
    <property type="match status" value="1"/>
</dbReference>
<keyword evidence="5" id="KW-1278">Translocase</keyword>
<evidence type="ECO:0000256" key="8">
    <source>
        <dbReference type="ARBA" id="ARBA00049360"/>
    </source>
</evidence>
<dbReference type="RefSeq" id="WP_191281436.1">
    <property type="nucleotide sequence ID" value="NZ_BNAI01000001.1"/>
</dbReference>
<dbReference type="InterPro" id="IPR059000">
    <property type="entry name" value="ATPase_P-type_domA"/>
</dbReference>
<dbReference type="SFLD" id="SFLDF00027">
    <property type="entry name" value="p-type_atpase"/>
    <property type="match status" value="1"/>
</dbReference>
<dbReference type="Gene3D" id="3.40.1110.10">
    <property type="entry name" value="Calcium-transporting ATPase, cytoplasmic domain N"/>
    <property type="match status" value="1"/>
</dbReference>
<feature type="transmembrane region" description="Helical" evidence="9">
    <location>
        <begin position="249"/>
        <end position="268"/>
    </location>
</feature>
<dbReference type="EMBL" id="BNAI01000001">
    <property type="protein sequence ID" value="GHF04410.1"/>
    <property type="molecule type" value="Genomic_DNA"/>
</dbReference>
<dbReference type="Gene3D" id="2.70.150.10">
    <property type="entry name" value="Calcium-transporting ATPase, cytoplasmic transduction domain A"/>
    <property type="match status" value="1"/>
</dbReference>
<dbReference type="SMART" id="SM00831">
    <property type="entry name" value="Cation_ATPase_N"/>
    <property type="match status" value="1"/>
</dbReference>
<sequence>MNDDSAATEWHAKPAVDALTAVGGRPTGLSDAEVADRLRRDGANALTTRTLEPWWHVLGRQFASVIILLLLASAALTAVLQRWIDAIAILVAVLADVSLGFTQEMRAARDVAALRRFQVGTSHVRRSGVVRAVSTESIVVGDIVVLESGARVPADLRLLTTNRLRLDESLLTGESVPVAKSPEATPESTPAAEQAGMAWGGTLVVSGRAEGVVVATGAATVMGVIDTLVRSADTPTPLQRLMRRFETKLGIFVGVVAAGVLVAGVLLGHGFGTAFLTAVSLAVAAVPEGLPIVLTVALSLGVSRMARQRAVVRTLPSVEALGSTTVIASDKTGTLTENRMTVERIWSPRDSTVVDPGVEPEFGAGCRDVLRVAALSNDAHHDPATRDLVGDPVDVAIAALALRGAALADAEFSATPNAHAPYEPERRRSTTVRDEHGIPQLLLKGAPDLVLAASTTMTGATGPVPIEADAVHAAHDALAAEGMRVLAVARRRVSSGDDPHDLFDALRDLEFVGLIGMSDPPRAGVADAIAACRRAGVTVMMLTGDHPRTAVTVGRRLGLGGTGEPVTGTELAAIDDDTLVRRLRGSRVAARVTPHDKLRIVRALEAAGEVVAVTGDGVNDAPALRAASLGVAMGRGGTDVARDAADIVLTDDDFRTIVGAVREGRITFAAVQKATFFLLSTGFAAFVAVVADLAVGGPLIFLPVQMIWFNLVSNGVQDVALAFERGDGDELDRPPRSHAAGLLSRRLWGRVVLTAASMGLVVLGAFHGALATGAPVDQARTFALTTFAFLNLFQTFNARSERRSVFRQSLATNPLLLAAAAGSLALHILAVTTPLGWTLLGFAPLTGIQWLIAIGLGVTVLGVVEADKVAARLVRRRRA</sequence>
<evidence type="ECO:0000259" key="10">
    <source>
        <dbReference type="SMART" id="SM00831"/>
    </source>
</evidence>
<comment type="subcellular location">
    <subcellularLocation>
        <location evidence="1">Cell membrane</location>
        <topology evidence="1">Multi-pass membrane protein</topology>
    </subcellularLocation>
</comment>
<dbReference type="PANTHER" id="PTHR42861">
    <property type="entry name" value="CALCIUM-TRANSPORTING ATPASE"/>
    <property type="match status" value="1"/>
</dbReference>
<dbReference type="Pfam" id="PF00689">
    <property type="entry name" value="Cation_ATPase_C"/>
    <property type="match status" value="1"/>
</dbReference>
<keyword evidence="12" id="KW-1185">Reference proteome</keyword>
<dbReference type="Pfam" id="PF13246">
    <property type="entry name" value="Cation_ATPase"/>
    <property type="match status" value="1"/>
</dbReference>
<reference evidence="11" key="1">
    <citation type="journal article" date="2014" name="Int. J. Syst. Evol. Microbiol.">
        <title>Complete genome sequence of Corynebacterium casei LMG S-19264T (=DSM 44701T), isolated from a smear-ripened cheese.</title>
        <authorList>
            <consortium name="US DOE Joint Genome Institute (JGI-PGF)"/>
            <person name="Walter F."/>
            <person name="Albersmeier A."/>
            <person name="Kalinowski J."/>
            <person name="Ruckert C."/>
        </authorList>
    </citation>
    <scope>NUCLEOTIDE SEQUENCE</scope>
    <source>
        <strain evidence="11">CGMCC 1.16548</strain>
    </source>
</reference>
<evidence type="ECO:0000313" key="11">
    <source>
        <dbReference type="EMBL" id="GHF04410.1"/>
    </source>
</evidence>